<evidence type="ECO:0000313" key="3">
    <source>
        <dbReference type="Proteomes" id="UP000008827"/>
    </source>
</evidence>
<dbReference type="Gramene" id="KRH54244">
    <property type="protein sequence ID" value="KRH54244"/>
    <property type="gene ID" value="GLYMA_06G173600"/>
</dbReference>
<evidence type="ECO:0000313" key="1">
    <source>
        <dbReference type="EMBL" id="KRH54244.1"/>
    </source>
</evidence>
<reference evidence="1" key="3">
    <citation type="submission" date="2018-07" db="EMBL/GenBank/DDBJ databases">
        <title>WGS assembly of Glycine max.</title>
        <authorList>
            <person name="Schmutz J."/>
            <person name="Cannon S."/>
            <person name="Schlueter J."/>
            <person name="Ma J."/>
            <person name="Mitros T."/>
            <person name="Nelson W."/>
            <person name="Hyten D."/>
            <person name="Song Q."/>
            <person name="Thelen J."/>
            <person name="Cheng J."/>
            <person name="Xu D."/>
            <person name="Hellsten U."/>
            <person name="May G."/>
            <person name="Yu Y."/>
            <person name="Sakurai T."/>
            <person name="Umezawa T."/>
            <person name="Bhattacharyya M."/>
            <person name="Sandhu D."/>
            <person name="Valliyodan B."/>
            <person name="Lindquist E."/>
            <person name="Peto M."/>
            <person name="Grant D."/>
            <person name="Shu S."/>
            <person name="Goodstein D."/>
            <person name="Barry K."/>
            <person name="Futrell-Griggs M."/>
            <person name="Abernathy B."/>
            <person name="Du J."/>
            <person name="Tian Z."/>
            <person name="Zhu L."/>
            <person name="Gill N."/>
            <person name="Joshi T."/>
            <person name="Libault M."/>
            <person name="Sethuraman A."/>
            <person name="Zhang X."/>
            <person name="Shinozaki K."/>
            <person name="Nguyen H."/>
            <person name="Wing R."/>
            <person name="Cregan P."/>
            <person name="Specht J."/>
            <person name="Grimwood J."/>
            <person name="Rokhsar D."/>
            <person name="Stacey G."/>
            <person name="Shoemaker R."/>
            <person name="Jackson S."/>
        </authorList>
    </citation>
    <scope>NUCLEOTIDE SEQUENCE</scope>
    <source>
        <tissue evidence="1">Callus</tissue>
    </source>
</reference>
<evidence type="ECO:0000313" key="2">
    <source>
        <dbReference type="EnsemblPlants" id="KRH54244"/>
    </source>
</evidence>
<name>A0A0R0JS18_SOYBN</name>
<reference evidence="2" key="2">
    <citation type="submission" date="2018-02" db="UniProtKB">
        <authorList>
            <consortium name="EnsemblPlants"/>
        </authorList>
    </citation>
    <scope>IDENTIFICATION</scope>
    <source>
        <strain evidence="2">Williams 82</strain>
    </source>
</reference>
<dbReference type="EMBL" id="CM000839">
    <property type="protein sequence ID" value="KRH54244.1"/>
    <property type="molecule type" value="Genomic_DNA"/>
</dbReference>
<reference evidence="1 2" key="1">
    <citation type="journal article" date="2010" name="Nature">
        <title>Genome sequence of the palaeopolyploid soybean.</title>
        <authorList>
            <person name="Schmutz J."/>
            <person name="Cannon S.B."/>
            <person name="Schlueter J."/>
            <person name="Ma J."/>
            <person name="Mitros T."/>
            <person name="Nelson W."/>
            <person name="Hyten D.L."/>
            <person name="Song Q."/>
            <person name="Thelen J.J."/>
            <person name="Cheng J."/>
            <person name="Xu D."/>
            <person name="Hellsten U."/>
            <person name="May G.D."/>
            <person name="Yu Y."/>
            <person name="Sakurai T."/>
            <person name="Umezawa T."/>
            <person name="Bhattacharyya M.K."/>
            <person name="Sandhu D."/>
            <person name="Valliyodan B."/>
            <person name="Lindquist E."/>
            <person name="Peto M."/>
            <person name="Grant D."/>
            <person name="Shu S."/>
            <person name="Goodstein D."/>
            <person name="Barry K."/>
            <person name="Futrell-Griggs M."/>
            <person name="Abernathy B."/>
            <person name="Du J."/>
            <person name="Tian Z."/>
            <person name="Zhu L."/>
            <person name="Gill N."/>
            <person name="Joshi T."/>
            <person name="Libault M."/>
            <person name="Sethuraman A."/>
            <person name="Zhang X.-C."/>
            <person name="Shinozaki K."/>
            <person name="Nguyen H.T."/>
            <person name="Wing R.A."/>
            <person name="Cregan P."/>
            <person name="Specht J."/>
            <person name="Grimwood J."/>
            <person name="Rokhsar D."/>
            <person name="Stacey G."/>
            <person name="Shoemaker R.C."/>
            <person name="Jackson S.A."/>
        </authorList>
    </citation>
    <scope>NUCLEOTIDE SEQUENCE [LARGE SCALE GENOMIC DNA]</scope>
    <source>
        <strain evidence="2">cv. Williams 82</strain>
        <tissue evidence="1">Callus</tissue>
    </source>
</reference>
<dbReference type="InParanoid" id="A0A0R0JS18"/>
<organism evidence="1">
    <name type="scientific">Glycine max</name>
    <name type="common">Soybean</name>
    <name type="synonym">Glycine hispida</name>
    <dbReference type="NCBI Taxonomy" id="3847"/>
    <lineage>
        <taxon>Eukaryota</taxon>
        <taxon>Viridiplantae</taxon>
        <taxon>Streptophyta</taxon>
        <taxon>Embryophyta</taxon>
        <taxon>Tracheophyta</taxon>
        <taxon>Spermatophyta</taxon>
        <taxon>Magnoliopsida</taxon>
        <taxon>eudicotyledons</taxon>
        <taxon>Gunneridae</taxon>
        <taxon>Pentapetalae</taxon>
        <taxon>rosids</taxon>
        <taxon>fabids</taxon>
        <taxon>Fabales</taxon>
        <taxon>Fabaceae</taxon>
        <taxon>Papilionoideae</taxon>
        <taxon>50 kb inversion clade</taxon>
        <taxon>NPAAA clade</taxon>
        <taxon>indigoferoid/millettioid clade</taxon>
        <taxon>Phaseoleae</taxon>
        <taxon>Glycine</taxon>
        <taxon>Glycine subgen. Soja</taxon>
    </lineage>
</organism>
<keyword evidence="3" id="KW-1185">Reference proteome</keyword>
<dbReference type="EnsemblPlants" id="KRH54244">
    <property type="protein sequence ID" value="KRH54244"/>
    <property type="gene ID" value="GLYMA_06G173600"/>
</dbReference>
<accession>A0A0R0JS18</accession>
<gene>
    <name evidence="1" type="ORF">GLYMA_06G173600</name>
</gene>
<sequence>MELWVDFKVCWAESPAINTAGGILCIWSEVSFAMQRKIVGSGFIMLEGIWKEVEKELPLQIYMHPVT</sequence>
<dbReference type="AlphaFoldDB" id="A0A0R0JS18"/>
<proteinExistence type="predicted"/>
<protein>
    <submittedName>
        <fullName evidence="1 2">Uncharacterized protein</fullName>
    </submittedName>
</protein>
<dbReference type="OrthoDB" id="1750912at2759"/>
<dbReference type="Proteomes" id="UP000008827">
    <property type="component" value="Chromosome 6"/>
</dbReference>